<evidence type="ECO:0000259" key="3">
    <source>
        <dbReference type="Pfam" id="PF04967"/>
    </source>
</evidence>
<comment type="caution">
    <text evidence="5">The sequence shown here is derived from an EMBL/GenBank/DDBJ whole genome shotgun (WGS) entry which is preliminary data.</text>
</comment>
<keyword evidence="6" id="KW-1185">Reference proteome</keyword>
<name>A0ABD5Q524_9EURY</name>
<evidence type="ECO:0000256" key="1">
    <source>
        <dbReference type="ARBA" id="ARBA00023015"/>
    </source>
</evidence>
<evidence type="ECO:0000313" key="6">
    <source>
        <dbReference type="Proteomes" id="UP001595945"/>
    </source>
</evidence>
<dbReference type="PANTHER" id="PTHR34236:SF1">
    <property type="entry name" value="DIMETHYL SULFOXIDE REDUCTASE TRANSCRIPTIONAL ACTIVATOR"/>
    <property type="match status" value="1"/>
</dbReference>
<gene>
    <name evidence="5" type="ORF">ACFO9K_16120</name>
</gene>
<sequence length="214" mass="23722">MSVIVELSVPVEEFPLGRALAATPDMEIELDRIVPTGDGVLPFFWVWGDDVATFVSELEDESGIDEVAVLDRVSDGALVRATWTDEPGIVEAIVESEATLLEVARRDGVWKFQLRSPDREAVVGIQRYAADNDIDLRLDWIHTLTEVEAGDQYGLTDEQRRTIVAAFAAGYFDEPRGTTLEELSAEFDISPRAVSKRMRRGLRNLVAATLVGEE</sequence>
<evidence type="ECO:0000256" key="2">
    <source>
        <dbReference type="ARBA" id="ARBA00023163"/>
    </source>
</evidence>
<keyword evidence="2" id="KW-0804">Transcription</keyword>
<feature type="domain" description="Bacterioopsin transcriptional activator GAF and HTH associated" evidence="4">
    <location>
        <begin position="5"/>
        <end position="136"/>
    </location>
</feature>
<dbReference type="RefSeq" id="WP_254268587.1">
    <property type="nucleotide sequence ID" value="NZ_CP100400.1"/>
</dbReference>
<dbReference type="EMBL" id="JBHSHT010000002">
    <property type="protein sequence ID" value="MFC4825783.1"/>
    <property type="molecule type" value="Genomic_DNA"/>
</dbReference>
<dbReference type="AlphaFoldDB" id="A0ABD5Q524"/>
<protein>
    <submittedName>
        <fullName evidence="5">Bacterio-opsin activator domain-containing protein</fullName>
    </submittedName>
</protein>
<evidence type="ECO:0000313" key="5">
    <source>
        <dbReference type="EMBL" id="MFC4825783.1"/>
    </source>
</evidence>
<reference evidence="5 6" key="1">
    <citation type="journal article" date="2019" name="Int. J. Syst. Evol. Microbiol.">
        <title>The Global Catalogue of Microorganisms (GCM) 10K type strain sequencing project: providing services to taxonomists for standard genome sequencing and annotation.</title>
        <authorList>
            <consortium name="The Broad Institute Genomics Platform"/>
            <consortium name="The Broad Institute Genome Sequencing Center for Infectious Disease"/>
            <person name="Wu L."/>
            <person name="Ma J."/>
        </authorList>
    </citation>
    <scope>NUCLEOTIDE SEQUENCE [LARGE SCALE GENOMIC DNA]</scope>
    <source>
        <strain evidence="5 6">XZYJ18</strain>
    </source>
</reference>
<dbReference type="Proteomes" id="UP001595945">
    <property type="component" value="Unassembled WGS sequence"/>
</dbReference>
<dbReference type="InterPro" id="IPR031803">
    <property type="entry name" value="BAT_GAF/HTH-assoc"/>
</dbReference>
<dbReference type="GeneID" id="73043491"/>
<proteinExistence type="predicted"/>
<dbReference type="PANTHER" id="PTHR34236">
    <property type="entry name" value="DIMETHYL SULFOXIDE REDUCTASE TRANSCRIPTIONAL ACTIVATOR"/>
    <property type="match status" value="1"/>
</dbReference>
<dbReference type="Pfam" id="PF04967">
    <property type="entry name" value="HTH_10"/>
    <property type="match status" value="1"/>
</dbReference>
<dbReference type="InterPro" id="IPR007050">
    <property type="entry name" value="HTH_bacterioopsin"/>
</dbReference>
<organism evidence="5 6">
    <name type="scientific">Halorussus aquaticus</name>
    <dbReference type="NCBI Taxonomy" id="2953748"/>
    <lineage>
        <taxon>Archaea</taxon>
        <taxon>Methanobacteriati</taxon>
        <taxon>Methanobacteriota</taxon>
        <taxon>Stenosarchaea group</taxon>
        <taxon>Halobacteria</taxon>
        <taxon>Halobacteriales</taxon>
        <taxon>Haladaptataceae</taxon>
        <taxon>Halorussus</taxon>
    </lineage>
</organism>
<keyword evidence="1" id="KW-0805">Transcription regulation</keyword>
<feature type="domain" description="HTH bat-type" evidence="3">
    <location>
        <begin position="155"/>
        <end position="206"/>
    </location>
</feature>
<evidence type="ECO:0000259" key="4">
    <source>
        <dbReference type="Pfam" id="PF15915"/>
    </source>
</evidence>
<dbReference type="Pfam" id="PF15915">
    <property type="entry name" value="BAT"/>
    <property type="match status" value="1"/>
</dbReference>
<accession>A0ABD5Q524</accession>